<dbReference type="Pfam" id="PF10035">
    <property type="entry name" value="DUF2179"/>
    <property type="match status" value="1"/>
</dbReference>
<keyword evidence="4 6" id="KW-1133">Transmembrane helix</keyword>
<evidence type="ECO:0000256" key="3">
    <source>
        <dbReference type="ARBA" id="ARBA00022692"/>
    </source>
</evidence>
<evidence type="ECO:0000256" key="2">
    <source>
        <dbReference type="ARBA" id="ARBA00022475"/>
    </source>
</evidence>
<accession>A0A926IJK4</accession>
<organism evidence="9 10">
    <name type="scientific">Paratissierella segnis</name>
    <dbReference type="NCBI Taxonomy" id="2763679"/>
    <lineage>
        <taxon>Bacteria</taxon>
        <taxon>Bacillati</taxon>
        <taxon>Bacillota</taxon>
        <taxon>Tissierellia</taxon>
        <taxon>Tissierellales</taxon>
        <taxon>Tissierellaceae</taxon>
        <taxon>Paratissierella</taxon>
    </lineage>
</organism>
<evidence type="ECO:0000313" key="10">
    <source>
        <dbReference type="Proteomes" id="UP000601171"/>
    </source>
</evidence>
<dbReference type="RefSeq" id="WP_262428232.1">
    <property type="nucleotide sequence ID" value="NZ_JACRTG010000003.1"/>
</dbReference>
<dbReference type="PANTHER" id="PTHR40060:SF1">
    <property type="entry name" value="UPF0316 PROTEIN YEBE"/>
    <property type="match status" value="1"/>
</dbReference>
<evidence type="ECO:0000256" key="1">
    <source>
        <dbReference type="ARBA" id="ARBA00004651"/>
    </source>
</evidence>
<evidence type="ECO:0000259" key="8">
    <source>
        <dbReference type="Pfam" id="PF18955"/>
    </source>
</evidence>
<feature type="domain" description="DUF5698" evidence="8">
    <location>
        <begin position="22"/>
        <end position="79"/>
    </location>
</feature>
<keyword evidence="5 6" id="KW-0472">Membrane</keyword>
<dbReference type="EMBL" id="JACRTG010000003">
    <property type="protein sequence ID" value="MBC8586768.1"/>
    <property type="molecule type" value="Genomic_DNA"/>
</dbReference>
<proteinExistence type="inferred from homology"/>
<dbReference type="InterPro" id="IPR022930">
    <property type="entry name" value="UPF0316"/>
</dbReference>
<protein>
    <recommendedName>
        <fullName evidence="6">UPF0316 protein H8707_00725</fullName>
    </recommendedName>
</protein>
<dbReference type="CDD" id="cd16381">
    <property type="entry name" value="YitT_C_like_1"/>
    <property type="match status" value="1"/>
</dbReference>
<dbReference type="InterPro" id="IPR044035">
    <property type="entry name" value="DUF5698"/>
</dbReference>
<dbReference type="NCBIfam" id="NF003191">
    <property type="entry name" value="PRK04164.1-2"/>
    <property type="match status" value="1"/>
</dbReference>
<dbReference type="InterPro" id="IPR019264">
    <property type="entry name" value="DUF2179"/>
</dbReference>
<evidence type="ECO:0000313" key="9">
    <source>
        <dbReference type="EMBL" id="MBC8586768.1"/>
    </source>
</evidence>
<dbReference type="Gene3D" id="3.30.70.120">
    <property type="match status" value="1"/>
</dbReference>
<dbReference type="Proteomes" id="UP000601171">
    <property type="component" value="Unassembled WGS sequence"/>
</dbReference>
<gene>
    <name evidence="9" type="ORF">H8707_00725</name>
</gene>
<name>A0A926IJK4_9FIRM</name>
<sequence length="173" mass="18733">MSFLIGYLLIFLARVADVTLATIRTLMVVQGRKTQAAIIGFFESGIYVVALGKVVNGLDNPLNLLAYCLGFATGNYVGITIENMIALGNLSAQIILKTSDNTELINALRENGFGVTIIEGKGIEGPKDVIYVALNRKDLKKLKKIVYDINKDAFITVNSINPISGGYFASVKK</sequence>
<dbReference type="PANTHER" id="PTHR40060">
    <property type="entry name" value="UPF0316 PROTEIN YEBE"/>
    <property type="match status" value="1"/>
</dbReference>
<dbReference type="Pfam" id="PF18955">
    <property type="entry name" value="DUF5698"/>
    <property type="match status" value="1"/>
</dbReference>
<evidence type="ECO:0000256" key="5">
    <source>
        <dbReference type="ARBA" id="ARBA00023136"/>
    </source>
</evidence>
<dbReference type="InterPro" id="IPR015867">
    <property type="entry name" value="N-reg_PII/ATP_PRibTrfase_C"/>
</dbReference>
<reference evidence="9" key="1">
    <citation type="submission" date="2020-08" db="EMBL/GenBank/DDBJ databases">
        <title>Genome public.</title>
        <authorList>
            <person name="Liu C."/>
            <person name="Sun Q."/>
        </authorList>
    </citation>
    <scope>NUCLEOTIDE SEQUENCE</scope>
    <source>
        <strain evidence="9">BX21</strain>
    </source>
</reference>
<feature type="domain" description="DUF2179" evidence="7">
    <location>
        <begin position="113"/>
        <end position="165"/>
    </location>
</feature>
<evidence type="ECO:0000256" key="6">
    <source>
        <dbReference type="HAMAP-Rule" id="MF_01515"/>
    </source>
</evidence>
<keyword evidence="2 6" id="KW-1003">Cell membrane</keyword>
<evidence type="ECO:0000256" key="4">
    <source>
        <dbReference type="ARBA" id="ARBA00022989"/>
    </source>
</evidence>
<comment type="caution">
    <text evidence="9">The sequence shown here is derived from an EMBL/GenBank/DDBJ whole genome shotgun (WGS) entry which is preliminary data.</text>
</comment>
<keyword evidence="10" id="KW-1185">Reference proteome</keyword>
<keyword evidence="3 6" id="KW-0812">Transmembrane</keyword>
<dbReference type="HAMAP" id="MF_01515">
    <property type="entry name" value="UPF0316"/>
    <property type="match status" value="1"/>
</dbReference>
<evidence type="ECO:0000259" key="7">
    <source>
        <dbReference type="Pfam" id="PF10035"/>
    </source>
</evidence>
<dbReference type="GO" id="GO:0005886">
    <property type="term" value="C:plasma membrane"/>
    <property type="evidence" value="ECO:0007669"/>
    <property type="project" value="UniProtKB-SubCell"/>
</dbReference>
<comment type="subcellular location">
    <subcellularLocation>
        <location evidence="1 6">Cell membrane</location>
        <topology evidence="1 6">Multi-pass membrane protein</topology>
    </subcellularLocation>
</comment>
<comment type="similarity">
    <text evidence="6">Belongs to the UPF0316 family.</text>
</comment>
<dbReference type="AlphaFoldDB" id="A0A926IJK4"/>